<accession>S8AXP1</accession>
<sequence length="198" mass="23097">MDTGVDRWTDVEGGIHIQRNLRLSRPFWDKDGGEDQNDDETRQMDRIREWQHWLKHGNLREQSTEYKISAPVCSLHTRLSNTIVKYPLLQSVLRWVDRPRRKRGQQPSSVPVRRWAFKEGQWSSGSSRKIRHFGISGHEARRISHKIGSAGLWDSAPVQRMRLPAGPRYLFPSWCTEHGLEVCARLITQLMQALFVFG</sequence>
<evidence type="ECO:0000313" key="1">
    <source>
        <dbReference type="EMBL" id="EPS26702.1"/>
    </source>
</evidence>
<organism evidence="1 2">
    <name type="scientific">Penicillium oxalicum (strain 114-2 / CGMCC 5302)</name>
    <name type="common">Penicillium decumbens</name>
    <dbReference type="NCBI Taxonomy" id="933388"/>
    <lineage>
        <taxon>Eukaryota</taxon>
        <taxon>Fungi</taxon>
        <taxon>Dikarya</taxon>
        <taxon>Ascomycota</taxon>
        <taxon>Pezizomycotina</taxon>
        <taxon>Eurotiomycetes</taxon>
        <taxon>Eurotiomycetidae</taxon>
        <taxon>Eurotiales</taxon>
        <taxon>Aspergillaceae</taxon>
        <taxon>Penicillium</taxon>
    </lineage>
</organism>
<keyword evidence="2" id="KW-1185">Reference proteome</keyword>
<name>S8AXP1_PENO1</name>
<reference evidence="1 2" key="1">
    <citation type="journal article" date="2013" name="PLoS ONE">
        <title>Genomic and secretomic analyses reveal unique features of the lignocellulolytic enzyme system of Penicillium decumbens.</title>
        <authorList>
            <person name="Liu G."/>
            <person name="Zhang L."/>
            <person name="Wei X."/>
            <person name="Zou G."/>
            <person name="Qin Y."/>
            <person name="Ma L."/>
            <person name="Li J."/>
            <person name="Zheng H."/>
            <person name="Wang S."/>
            <person name="Wang C."/>
            <person name="Xun L."/>
            <person name="Zhao G.-P."/>
            <person name="Zhou Z."/>
            <person name="Qu Y."/>
        </authorList>
    </citation>
    <scope>NUCLEOTIDE SEQUENCE [LARGE SCALE GENOMIC DNA]</scope>
    <source>
        <strain evidence="2">114-2 / CGMCC 5302</strain>
    </source>
</reference>
<dbReference type="EMBL" id="KB644409">
    <property type="protein sequence ID" value="EPS26702.1"/>
    <property type="molecule type" value="Genomic_DNA"/>
</dbReference>
<protein>
    <submittedName>
        <fullName evidence="1">Uncharacterized protein</fullName>
    </submittedName>
</protein>
<evidence type="ECO:0000313" key="2">
    <source>
        <dbReference type="Proteomes" id="UP000019376"/>
    </source>
</evidence>
<dbReference type="Proteomes" id="UP000019376">
    <property type="component" value="Unassembled WGS sequence"/>
</dbReference>
<dbReference type="HOGENOM" id="CLU_1378560_0_0_1"/>
<gene>
    <name evidence="1" type="ORF">PDE_01640</name>
</gene>
<dbReference type="AlphaFoldDB" id="S8AXP1"/>
<proteinExistence type="predicted"/>